<comment type="caution">
    <text evidence="2">The sequence shown here is derived from an EMBL/GenBank/DDBJ whole genome shotgun (WGS) entry which is preliminary data.</text>
</comment>
<feature type="region of interest" description="Disordered" evidence="1">
    <location>
        <begin position="1"/>
        <end position="33"/>
    </location>
</feature>
<evidence type="ECO:0000313" key="3">
    <source>
        <dbReference type="Proteomes" id="UP000299102"/>
    </source>
</evidence>
<dbReference type="EMBL" id="BGZK01001508">
    <property type="protein sequence ID" value="GBP81380.1"/>
    <property type="molecule type" value="Genomic_DNA"/>
</dbReference>
<sequence length="106" mass="12071">MRENQPPEHSSRLGRRSGRARTPARRSRRPAISLRYSARSRASIIHQRTMHGGLPKDSAEIYRSLAGTSLRVRRLNEARSSWPRGRVPVLFKISISHSIRLPVVPV</sequence>
<feature type="compositionally biased region" description="Basic residues" evidence="1">
    <location>
        <begin position="12"/>
        <end position="29"/>
    </location>
</feature>
<protein>
    <submittedName>
        <fullName evidence="2">Uncharacterized protein</fullName>
    </submittedName>
</protein>
<proteinExistence type="predicted"/>
<dbReference type="AlphaFoldDB" id="A0A4C1Z1H4"/>
<evidence type="ECO:0000256" key="1">
    <source>
        <dbReference type="SAM" id="MobiDB-lite"/>
    </source>
</evidence>
<name>A0A4C1Z1H4_EUMVA</name>
<keyword evidence="3" id="KW-1185">Reference proteome</keyword>
<reference evidence="2 3" key="1">
    <citation type="journal article" date="2019" name="Commun. Biol.">
        <title>The bagworm genome reveals a unique fibroin gene that provides high tensile strength.</title>
        <authorList>
            <person name="Kono N."/>
            <person name="Nakamura H."/>
            <person name="Ohtoshi R."/>
            <person name="Tomita M."/>
            <person name="Numata K."/>
            <person name="Arakawa K."/>
        </authorList>
    </citation>
    <scope>NUCLEOTIDE SEQUENCE [LARGE SCALE GENOMIC DNA]</scope>
</reference>
<gene>
    <name evidence="2" type="ORF">EVAR_61778_1</name>
</gene>
<accession>A0A4C1Z1H4</accession>
<evidence type="ECO:0000313" key="2">
    <source>
        <dbReference type="EMBL" id="GBP81380.1"/>
    </source>
</evidence>
<dbReference type="Proteomes" id="UP000299102">
    <property type="component" value="Unassembled WGS sequence"/>
</dbReference>
<organism evidence="2 3">
    <name type="scientific">Eumeta variegata</name>
    <name type="common">Bagworm moth</name>
    <name type="synonym">Eumeta japonica</name>
    <dbReference type="NCBI Taxonomy" id="151549"/>
    <lineage>
        <taxon>Eukaryota</taxon>
        <taxon>Metazoa</taxon>
        <taxon>Ecdysozoa</taxon>
        <taxon>Arthropoda</taxon>
        <taxon>Hexapoda</taxon>
        <taxon>Insecta</taxon>
        <taxon>Pterygota</taxon>
        <taxon>Neoptera</taxon>
        <taxon>Endopterygota</taxon>
        <taxon>Lepidoptera</taxon>
        <taxon>Glossata</taxon>
        <taxon>Ditrysia</taxon>
        <taxon>Tineoidea</taxon>
        <taxon>Psychidae</taxon>
        <taxon>Oiketicinae</taxon>
        <taxon>Eumeta</taxon>
    </lineage>
</organism>
<feature type="compositionally biased region" description="Basic and acidic residues" evidence="1">
    <location>
        <begin position="1"/>
        <end position="11"/>
    </location>
</feature>